<keyword evidence="3" id="KW-1185">Reference proteome</keyword>
<evidence type="ECO:0000256" key="1">
    <source>
        <dbReference type="SAM" id="MobiDB-lite"/>
    </source>
</evidence>
<dbReference type="SUPFAM" id="SSF53474">
    <property type="entry name" value="alpha/beta-Hydrolases"/>
    <property type="match status" value="1"/>
</dbReference>
<dbReference type="EMBL" id="BMND01000008">
    <property type="protein sequence ID" value="GGN43244.1"/>
    <property type="molecule type" value="Genomic_DNA"/>
</dbReference>
<evidence type="ECO:0000313" key="3">
    <source>
        <dbReference type="Proteomes" id="UP000600080"/>
    </source>
</evidence>
<accession>A0ABQ2JCJ5</accession>
<name>A0ABQ2JCJ5_9ACTN</name>
<feature type="region of interest" description="Disordered" evidence="1">
    <location>
        <begin position="47"/>
        <end position="66"/>
    </location>
</feature>
<evidence type="ECO:0000313" key="2">
    <source>
        <dbReference type="EMBL" id="GGN43244.1"/>
    </source>
</evidence>
<gene>
    <name evidence="2" type="ORF">GCM10012285_24440</name>
</gene>
<dbReference type="Proteomes" id="UP000600080">
    <property type="component" value="Unassembled WGS sequence"/>
</dbReference>
<sequence>MLLFNPGGPGAAGLKWPLLMKWDLPKAVQSQYDLVGFDPRGVGESTPVTCGLKPEEQESAPRPYKPETFSKDVAWSQAVAHKCRRKAGARFSTSLLATLRGTWTLCGRCWGEEDLLCGVLLRHLPRRCVQSEVSQPR</sequence>
<evidence type="ECO:0008006" key="4">
    <source>
        <dbReference type="Google" id="ProtNLM"/>
    </source>
</evidence>
<proteinExistence type="predicted"/>
<dbReference type="Gene3D" id="3.40.50.1820">
    <property type="entry name" value="alpha/beta hydrolase"/>
    <property type="match status" value="1"/>
</dbReference>
<reference evidence="3" key="1">
    <citation type="journal article" date="2019" name="Int. J. Syst. Evol. Microbiol.">
        <title>The Global Catalogue of Microorganisms (GCM) 10K type strain sequencing project: providing services to taxonomists for standard genome sequencing and annotation.</title>
        <authorList>
            <consortium name="The Broad Institute Genomics Platform"/>
            <consortium name="The Broad Institute Genome Sequencing Center for Infectious Disease"/>
            <person name="Wu L."/>
            <person name="Ma J."/>
        </authorList>
    </citation>
    <scope>NUCLEOTIDE SEQUENCE [LARGE SCALE GENOMIC DNA]</scope>
    <source>
        <strain evidence="3">CGMCC 4.7323</strain>
    </source>
</reference>
<dbReference type="InterPro" id="IPR029058">
    <property type="entry name" value="AB_hydrolase_fold"/>
</dbReference>
<protein>
    <recommendedName>
        <fullName evidence="4">AB hydrolase-1 domain-containing protein</fullName>
    </recommendedName>
</protein>
<organism evidence="2 3">
    <name type="scientific">Streptomyces kronopolitis</name>
    <dbReference type="NCBI Taxonomy" id="1612435"/>
    <lineage>
        <taxon>Bacteria</taxon>
        <taxon>Bacillati</taxon>
        <taxon>Actinomycetota</taxon>
        <taxon>Actinomycetes</taxon>
        <taxon>Kitasatosporales</taxon>
        <taxon>Streptomycetaceae</taxon>
        <taxon>Streptomyces</taxon>
    </lineage>
</organism>
<comment type="caution">
    <text evidence="2">The sequence shown here is derived from an EMBL/GenBank/DDBJ whole genome shotgun (WGS) entry which is preliminary data.</text>
</comment>